<dbReference type="InterPro" id="IPR012910">
    <property type="entry name" value="Plug_dom"/>
</dbReference>
<dbReference type="InterPro" id="IPR039426">
    <property type="entry name" value="TonB-dep_rcpt-like"/>
</dbReference>
<dbReference type="PROSITE" id="PS52016">
    <property type="entry name" value="TONB_DEPENDENT_REC_3"/>
    <property type="match status" value="1"/>
</dbReference>
<comment type="caution">
    <text evidence="14">The sequence shown here is derived from an EMBL/GenBank/DDBJ whole genome shotgun (WGS) entry which is preliminary data.</text>
</comment>
<evidence type="ECO:0000256" key="2">
    <source>
        <dbReference type="ARBA" id="ARBA00022448"/>
    </source>
</evidence>
<dbReference type="Gene3D" id="2.40.170.20">
    <property type="entry name" value="TonB-dependent receptor, beta-barrel domain"/>
    <property type="match status" value="1"/>
</dbReference>
<gene>
    <name evidence="14" type="ORF">CWI83_04415</name>
</gene>
<protein>
    <recommendedName>
        <fullName evidence="16">TonB-dependent receptor</fullName>
    </recommendedName>
</protein>
<evidence type="ECO:0000259" key="12">
    <source>
        <dbReference type="Pfam" id="PF00593"/>
    </source>
</evidence>
<evidence type="ECO:0000256" key="11">
    <source>
        <dbReference type="SAM" id="SignalP"/>
    </source>
</evidence>
<name>A0A432ZLV6_9GAMM</name>
<dbReference type="GO" id="GO:0044718">
    <property type="term" value="P:siderophore transmembrane transport"/>
    <property type="evidence" value="ECO:0007669"/>
    <property type="project" value="TreeGrafter"/>
</dbReference>
<feature type="domain" description="TonB-dependent receptor plug" evidence="13">
    <location>
        <begin position="59"/>
        <end position="163"/>
    </location>
</feature>
<comment type="similarity">
    <text evidence="8 9">Belongs to the TonB-dependent receptor family.</text>
</comment>
<feature type="domain" description="TonB-dependent receptor-like beta-barrel" evidence="12">
    <location>
        <begin position="342"/>
        <end position="703"/>
    </location>
</feature>
<dbReference type="EMBL" id="PIQG01000002">
    <property type="protein sequence ID" value="RUO78282.1"/>
    <property type="molecule type" value="Genomic_DNA"/>
</dbReference>
<dbReference type="OrthoDB" id="9795928at2"/>
<sequence>MQFKKSAVTLALTSALFAPVMVSAQQVSEAVATEQEETTPVKPTEVIQITASPLARTVLDSAQPISVISGDELAERHAHTLGETLAQEPGINNSHFGGVVGSPIIRGLDGPRVKITQNGLDTADVSRASPDHAVTTETSIAQQVEILRGPATLLYGSGAIGGVVNVVDNRIAQDFIGGQEGHFDLGLNTASEQREGSLSFSSDVGSMVFHADAFARSSEDYSTPSFTNDEGEVVDKVENSFINAQGATVGLSYIFDTGYFGVSFGRMEQEYGIPGHGHHHHDEHEGEEHAEEEHHEEEAGPFADLWQNRTQIHGGWMNPVNGIEKLELRYAFTDYQHQEIEGIEAASTFQNEQQELRLIATHAPLGEWNGAIGYHFFDQELNAFGEEAYTPPSTSTRNGLFWLLERSYGDLNVQTGLRYEQVDLSAPTLNNLALNSLSFEPISASLGFTYQWLPELQVAVNYSHAERAPAGNEVYANGAHLATQTYEIGLAYELHEEGEHEYHIEAVNMRPEMEVSNNFDLGFHIEQDNFHFQYNLFYNRVDDYIFEAYTGVNNMDLHSEHAEEEHAHDEHAHEEEAHDHSEGLAVVAFVQRDVELFGYEMSADYAFNEAWKVNVFSDYIRARARDGSGDLPRIPAQRIGTEFEFSQQQWVAKFGYTWHGEQNQISVNETPTDSFGLLHAQVNWYPQAFSDYNLSVYAKGENLTDELGLMHTSFLKEDAPLRGRNFSIGVRGSF</sequence>
<evidence type="ECO:0000256" key="9">
    <source>
        <dbReference type="RuleBase" id="RU003357"/>
    </source>
</evidence>
<dbReference type="GO" id="GO:0015344">
    <property type="term" value="F:siderophore uptake transmembrane transporter activity"/>
    <property type="evidence" value="ECO:0007669"/>
    <property type="project" value="TreeGrafter"/>
</dbReference>
<evidence type="ECO:0000256" key="6">
    <source>
        <dbReference type="ARBA" id="ARBA00023136"/>
    </source>
</evidence>
<keyword evidence="15" id="KW-1185">Reference proteome</keyword>
<evidence type="ECO:0000256" key="7">
    <source>
        <dbReference type="ARBA" id="ARBA00023237"/>
    </source>
</evidence>
<dbReference type="AlphaFoldDB" id="A0A432ZLV6"/>
<dbReference type="InterPro" id="IPR036942">
    <property type="entry name" value="Beta-barrel_TonB_sf"/>
</dbReference>
<organism evidence="14 15">
    <name type="scientific">Pseudidiomarina taiwanensis</name>
    <dbReference type="NCBI Taxonomy" id="337250"/>
    <lineage>
        <taxon>Bacteria</taxon>
        <taxon>Pseudomonadati</taxon>
        <taxon>Pseudomonadota</taxon>
        <taxon>Gammaproteobacteria</taxon>
        <taxon>Alteromonadales</taxon>
        <taxon>Idiomarinaceae</taxon>
        <taxon>Pseudidiomarina</taxon>
    </lineage>
</organism>
<evidence type="ECO:0000313" key="15">
    <source>
        <dbReference type="Proteomes" id="UP000288279"/>
    </source>
</evidence>
<feature type="chain" id="PRO_5019506916" description="TonB-dependent receptor" evidence="11">
    <location>
        <begin position="25"/>
        <end position="734"/>
    </location>
</feature>
<evidence type="ECO:0008006" key="16">
    <source>
        <dbReference type="Google" id="ProtNLM"/>
    </source>
</evidence>
<evidence type="ECO:0000259" key="13">
    <source>
        <dbReference type="Pfam" id="PF07715"/>
    </source>
</evidence>
<dbReference type="InterPro" id="IPR037066">
    <property type="entry name" value="Plug_dom_sf"/>
</dbReference>
<dbReference type="Pfam" id="PF00593">
    <property type="entry name" value="TonB_dep_Rec_b-barrel"/>
    <property type="match status" value="1"/>
</dbReference>
<dbReference type="PANTHER" id="PTHR30069">
    <property type="entry name" value="TONB-DEPENDENT OUTER MEMBRANE RECEPTOR"/>
    <property type="match status" value="1"/>
</dbReference>
<keyword evidence="5 9" id="KW-0798">TonB box</keyword>
<feature type="compositionally biased region" description="Basic and acidic residues" evidence="10">
    <location>
        <begin position="280"/>
        <end position="298"/>
    </location>
</feature>
<dbReference type="InterPro" id="IPR000531">
    <property type="entry name" value="Beta-barrel_TonB"/>
</dbReference>
<dbReference type="Pfam" id="PF07715">
    <property type="entry name" value="Plug"/>
    <property type="match status" value="1"/>
</dbReference>
<accession>A0A432ZLV6</accession>
<evidence type="ECO:0000256" key="10">
    <source>
        <dbReference type="SAM" id="MobiDB-lite"/>
    </source>
</evidence>
<evidence type="ECO:0000256" key="1">
    <source>
        <dbReference type="ARBA" id="ARBA00004571"/>
    </source>
</evidence>
<dbReference type="RefSeq" id="WP_126826291.1">
    <property type="nucleotide sequence ID" value="NZ_PIQG01000002.1"/>
</dbReference>
<evidence type="ECO:0000256" key="8">
    <source>
        <dbReference type="PROSITE-ProRule" id="PRU01360"/>
    </source>
</evidence>
<keyword evidence="4 8" id="KW-0812">Transmembrane</keyword>
<reference evidence="14 15" key="1">
    <citation type="journal article" date="2011" name="Front. Microbiol.">
        <title>Genomic signatures of strain selection and enhancement in Bacillus atrophaeus var. globigii, a historical biowarfare simulant.</title>
        <authorList>
            <person name="Gibbons H.S."/>
            <person name="Broomall S.M."/>
            <person name="McNew L.A."/>
            <person name="Daligault H."/>
            <person name="Chapman C."/>
            <person name="Bruce D."/>
            <person name="Karavis M."/>
            <person name="Krepps M."/>
            <person name="McGregor P.A."/>
            <person name="Hong C."/>
            <person name="Park K.H."/>
            <person name="Akmal A."/>
            <person name="Feldman A."/>
            <person name="Lin J.S."/>
            <person name="Chang W.E."/>
            <person name="Higgs B.W."/>
            <person name="Demirev P."/>
            <person name="Lindquist J."/>
            <person name="Liem A."/>
            <person name="Fochler E."/>
            <person name="Read T.D."/>
            <person name="Tapia R."/>
            <person name="Johnson S."/>
            <person name="Bishop-Lilly K.A."/>
            <person name="Detter C."/>
            <person name="Han C."/>
            <person name="Sozhamannan S."/>
            <person name="Rosenzweig C.N."/>
            <person name="Skowronski E.W."/>
        </authorList>
    </citation>
    <scope>NUCLEOTIDE SEQUENCE [LARGE SCALE GENOMIC DNA]</scope>
    <source>
        <strain evidence="14 15">PIT1</strain>
    </source>
</reference>
<keyword evidence="7 8" id="KW-0998">Cell outer membrane</keyword>
<keyword evidence="3 8" id="KW-1134">Transmembrane beta strand</keyword>
<evidence type="ECO:0000256" key="3">
    <source>
        <dbReference type="ARBA" id="ARBA00022452"/>
    </source>
</evidence>
<evidence type="ECO:0000256" key="5">
    <source>
        <dbReference type="ARBA" id="ARBA00023077"/>
    </source>
</evidence>
<keyword evidence="6 8" id="KW-0472">Membrane</keyword>
<feature type="region of interest" description="Disordered" evidence="10">
    <location>
        <begin position="271"/>
        <end position="299"/>
    </location>
</feature>
<evidence type="ECO:0000313" key="14">
    <source>
        <dbReference type="EMBL" id="RUO78282.1"/>
    </source>
</evidence>
<dbReference type="Gene3D" id="2.170.130.10">
    <property type="entry name" value="TonB-dependent receptor, plug domain"/>
    <property type="match status" value="1"/>
</dbReference>
<keyword evidence="2 8" id="KW-0813">Transport</keyword>
<dbReference type="SUPFAM" id="SSF56935">
    <property type="entry name" value="Porins"/>
    <property type="match status" value="1"/>
</dbReference>
<evidence type="ECO:0000256" key="4">
    <source>
        <dbReference type="ARBA" id="ARBA00022692"/>
    </source>
</evidence>
<dbReference type="GO" id="GO:0009279">
    <property type="term" value="C:cell outer membrane"/>
    <property type="evidence" value="ECO:0007669"/>
    <property type="project" value="UniProtKB-SubCell"/>
</dbReference>
<comment type="subcellular location">
    <subcellularLocation>
        <location evidence="1 8">Cell outer membrane</location>
        <topology evidence="1 8">Multi-pass membrane protein</topology>
    </subcellularLocation>
</comment>
<dbReference type="Proteomes" id="UP000288279">
    <property type="component" value="Unassembled WGS sequence"/>
</dbReference>
<dbReference type="PANTHER" id="PTHR30069:SF40">
    <property type="entry name" value="TONB-DEPENDENT RECEPTOR NMB0964-RELATED"/>
    <property type="match status" value="1"/>
</dbReference>
<feature type="signal peptide" evidence="11">
    <location>
        <begin position="1"/>
        <end position="24"/>
    </location>
</feature>
<keyword evidence="11" id="KW-0732">Signal</keyword>
<proteinExistence type="inferred from homology"/>